<feature type="region of interest" description="Disordered" evidence="1">
    <location>
        <begin position="92"/>
        <end position="122"/>
    </location>
</feature>
<protein>
    <submittedName>
        <fullName evidence="2">Uncharacterized protein</fullName>
    </submittedName>
</protein>
<dbReference type="Proteomes" id="UP000053555">
    <property type="component" value="Unassembled WGS sequence"/>
</dbReference>
<feature type="compositionally biased region" description="Polar residues" evidence="1">
    <location>
        <begin position="93"/>
        <end position="111"/>
    </location>
</feature>
<evidence type="ECO:0000313" key="2">
    <source>
        <dbReference type="EMBL" id="KHN44205.1"/>
    </source>
</evidence>
<reference evidence="2" key="1">
    <citation type="submission" date="2014-07" db="EMBL/GenBank/DDBJ databases">
        <title>Identification of a novel salt tolerance gene in wild soybean by whole-genome sequencing.</title>
        <authorList>
            <person name="Lam H.-M."/>
            <person name="Qi X."/>
            <person name="Li M.-W."/>
            <person name="Liu X."/>
            <person name="Xie M."/>
            <person name="Ni M."/>
            <person name="Xu X."/>
        </authorList>
    </citation>
    <scope>NUCLEOTIDE SEQUENCE [LARGE SCALE GENOMIC DNA]</scope>
    <source>
        <tissue evidence="2">Root</tissue>
    </source>
</reference>
<evidence type="ECO:0000256" key="1">
    <source>
        <dbReference type="SAM" id="MobiDB-lite"/>
    </source>
</evidence>
<dbReference type="EMBL" id="KN643301">
    <property type="protein sequence ID" value="KHN44205.1"/>
    <property type="molecule type" value="Genomic_DNA"/>
</dbReference>
<dbReference type="AlphaFoldDB" id="A0A0B2SGS4"/>
<name>A0A0B2SGS4_GLYSO</name>
<proteinExistence type="predicted"/>
<feature type="compositionally biased region" description="Acidic residues" evidence="1">
    <location>
        <begin position="112"/>
        <end position="122"/>
    </location>
</feature>
<accession>A0A0B2SGS4</accession>
<sequence length="122" mass="13396">MMPSYHYGSQVLALGEKATQKTNLATNKTNLTSKENGEVQVPLTDKEKLGRDLKRLNDKLAFTLSKCNAKDEQIKKQTKIVQEAVASHVTLEQPKSNPALQDISLSSTTDIGSEDEVSYADS</sequence>
<gene>
    <name evidence="2" type="ORF">glysoja_045696</name>
</gene>
<organism evidence="2">
    <name type="scientific">Glycine soja</name>
    <name type="common">Wild soybean</name>
    <dbReference type="NCBI Taxonomy" id="3848"/>
    <lineage>
        <taxon>Eukaryota</taxon>
        <taxon>Viridiplantae</taxon>
        <taxon>Streptophyta</taxon>
        <taxon>Embryophyta</taxon>
        <taxon>Tracheophyta</taxon>
        <taxon>Spermatophyta</taxon>
        <taxon>Magnoliopsida</taxon>
        <taxon>eudicotyledons</taxon>
        <taxon>Gunneridae</taxon>
        <taxon>Pentapetalae</taxon>
        <taxon>rosids</taxon>
        <taxon>fabids</taxon>
        <taxon>Fabales</taxon>
        <taxon>Fabaceae</taxon>
        <taxon>Papilionoideae</taxon>
        <taxon>50 kb inversion clade</taxon>
        <taxon>NPAAA clade</taxon>
        <taxon>indigoferoid/millettioid clade</taxon>
        <taxon>Phaseoleae</taxon>
        <taxon>Glycine</taxon>
        <taxon>Glycine subgen. Soja</taxon>
    </lineage>
</organism>